<dbReference type="Proteomes" id="UP001174136">
    <property type="component" value="Unassembled WGS sequence"/>
</dbReference>
<dbReference type="PANTHER" id="PTHR33504:SF2">
    <property type="entry name" value="PROTEIN MFI"/>
    <property type="match status" value="1"/>
</dbReference>
<proteinExistence type="predicted"/>
<name>A0AA47NWX9_MERPO</name>
<organism evidence="2 3">
    <name type="scientific">Merluccius polli</name>
    <name type="common">Benguela hake</name>
    <name type="synonym">Merluccius cadenati</name>
    <dbReference type="NCBI Taxonomy" id="89951"/>
    <lineage>
        <taxon>Eukaryota</taxon>
        <taxon>Metazoa</taxon>
        <taxon>Chordata</taxon>
        <taxon>Craniata</taxon>
        <taxon>Vertebrata</taxon>
        <taxon>Euteleostomi</taxon>
        <taxon>Actinopterygii</taxon>
        <taxon>Neopterygii</taxon>
        <taxon>Teleostei</taxon>
        <taxon>Neoteleostei</taxon>
        <taxon>Acanthomorphata</taxon>
        <taxon>Zeiogadaria</taxon>
        <taxon>Gadariae</taxon>
        <taxon>Gadiformes</taxon>
        <taxon>Gadoidei</taxon>
        <taxon>Merlucciidae</taxon>
        <taxon>Merluccius</taxon>
    </lineage>
</organism>
<feature type="region of interest" description="Disordered" evidence="1">
    <location>
        <begin position="49"/>
        <end position="81"/>
    </location>
</feature>
<reference evidence="2" key="1">
    <citation type="journal article" date="2023" name="Front. Mar. Sci.">
        <title>A new Merluccius polli reference genome to investigate the effects of global change in West African waters.</title>
        <authorList>
            <person name="Mateo J.L."/>
            <person name="Blanco-Fernandez C."/>
            <person name="Garcia-Vazquez E."/>
            <person name="Machado-Schiaffino G."/>
        </authorList>
    </citation>
    <scope>NUCLEOTIDE SEQUENCE</scope>
    <source>
        <strain evidence="2">C29</strain>
        <tissue evidence="2">Fin</tissue>
    </source>
</reference>
<gene>
    <name evidence="2" type="ORF">N1851_020540</name>
</gene>
<dbReference type="PANTHER" id="PTHR33504">
    <property type="entry name" value="NADH DEHYDROGENASE (UBIQUINONE) 1 BETA SUBCOMPLEX, 4"/>
    <property type="match status" value="1"/>
</dbReference>
<protein>
    <submittedName>
        <fullName evidence="2">Uncharacterized protein</fullName>
    </submittedName>
</protein>
<sequence length="341" mass="39433">MDLGYLPEIKLLAFKSGVNRQRLIIFDPYLNPEHFQLLAPLVNHKSMSSSTSCRSEAGASPAEEDRGPGQEDRGPGQEDQRAARVIQIAWRRHVDQQVYAYLKRTISFSHHGDPQGLLRSVNPREAALLDAAAGVYIRFRLGGVQFPPSIYYKIFTYRPIVDMCASSPKDYAHPGQKCPVPRQTHNGHPLIQENRSGWYRRVENNGWRLLSGKLAPVGDPIEDKADKEMEFHHCRLRRRQDLERRRRKRKIEWMKKMYHQGRVVQAPTEDAEQEAVLVERSVLGMIQEVEQRGTANHILDWEVDELLEWTNALNFEDYMTEWRGLALSHSSERLRGKSFLL</sequence>
<dbReference type="AlphaFoldDB" id="A0AA47NWX9"/>
<evidence type="ECO:0000256" key="1">
    <source>
        <dbReference type="SAM" id="MobiDB-lite"/>
    </source>
</evidence>
<keyword evidence="3" id="KW-1185">Reference proteome</keyword>
<evidence type="ECO:0000313" key="2">
    <source>
        <dbReference type="EMBL" id="KAK0141796.1"/>
    </source>
</evidence>
<dbReference type="EMBL" id="JAOPHQ010003737">
    <property type="protein sequence ID" value="KAK0141796.1"/>
    <property type="molecule type" value="Genomic_DNA"/>
</dbReference>
<feature type="compositionally biased region" description="Basic and acidic residues" evidence="1">
    <location>
        <begin position="63"/>
        <end position="81"/>
    </location>
</feature>
<evidence type="ECO:0000313" key="3">
    <source>
        <dbReference type="Proteomes" id="UP001174136"/>
    </source>
</evidence>
<comment type="caution">
    <text evidence="2">The sequence shown here is derived from an EMBL/GenBank/DDBJ whole genome shotgun (WGS) entry which is preliminary data.</text>
</comment>
<accession>A0AA47NWX9</accession>